<dbReference type="PANTHER" id="PTHR31589">
    <property type="entry name" value="PROTEIN, PUTATIVE (DUF239)-RELATED-RELATED"/>
    <property type="match status" value="1"/>
</dbReference>
<keyword evidence="4" id="KW-1185">Reference proteome</keyword>
<name>A0ABN2SMW7_9ACTN</name>
<feature type="domain" description="Neprosin PEP catalytic" evidence="2">
    <location>
        <begin position="45"/>
        <end position="277"/>
    </location>
</feature>
<dbReference type="InterPro" id="IPR053168">
    <property type="entry name" value="Glutamic_endopeptidase"/>
</dbReference>
<evidence type="ECO:0000259" key="2">
    <source>
        <dbReference type="PROSITE" id="PS52045"/>
    </source>
</evidence>
<comment type="caution">
    <text evidence="3">The sequence shown here is derived from an EMBL/GenBank/DDBJ whole genome shotgun (WGS) entry which is preliminary data.</text>
</comment>
<sequence>MLAKVRSTIAAAALSAGLTTAPGVTAFAFAPAPPPSLPPISAATAAGGPICWYGACYDYVAGQQRTDTTGVSVLMKVEAPVVNPAETGEHSLQEIALQNTARTSTVEIGWTVDPELNGDARPHLFVYHWVDGQESCYNGCGFVQVSSVVRPGMALPPNIAATFAIRNVGGDWWVFFAGLPVGYFPGSLWDGTYKSAQLVSVFGEVAENTADSPSCTQMGDGRFGSSGGASWIRDYRIAGTSDKPQLTVTATSPDRYDFGGVTPTSFRLGGPGTGRCAGASDAVG</sequence>
<evidence type="ECO:0000313" key="3">
    <source>
        <dbReference type="EMBL" id="GAA1988573.1"/>
    </source>
</evidence>
<evidence type="ECO:0000256" key="1">
    <source>
        <dbReference type="SAM" id="SignalP"/>
    </source>
</evidence>
<dbReference type="PANTHER" id="PTHR31589:SF110">
    <property type="entry name" value="PROTEIN, PUTATIVE (DUF239)-RELATED"/>
    <property type="match status" value="1"/>
</dbReference>
<dbReference type="PROSITE" id="PS52045">
    <property type="entry name" value="NEPROSIN_PEP_CD"/>
    <property type="match status" value="1"/>
</dbReference>
<feature type="signal peptide" evidence="1">
    <location>
        <begin position="1"/>
        <end position="26"/>
    </location>
</feature>
<dbReference type="Pfam" id="PF03080">
    <property type="entry name" value="Neprosin"/>
    <property type="match status" value="1"/>
</dbReference>
<accession>A0ABN2SMW7</accession>
<dbReference type="Proteomes" id="UP001499854">
    <property type="component" value="Unassembled WGS sequence"/>
</dbReference>
<protein>
    <recommendedName>
        <fullName evidence="2">Neprosin PEP catalytic domain-containing protein</fullName>
    </recommendedName>
</protein>
<gene>
    <name evidence="3" type="ORF">GCM10009838_59280</name>
</gene>
<dbReference type="InterPro" id="IPR004314">
    <property type="entry name" value="Neprosin"/>
</dbReference>
<evidence type="ECO:0000313" key="4">
    <source>
        <dbReference type="Proteomes" id="UP001499854"/>
    </source>
</evidence>
<proteinExistence type="predicted"/>
<keyword evidence="1" id="KW-0732">Signal</keyword>
<reference evidence="3 4" key="1">
    <citation type="journal article" date="2019" name="Int. J. Syst. Evol. Microbiol.">
        <title>The Global Catalogue of Microorganisms (GCM) 10K type strain sequencing project: providing services to taxonomists for standard genome sequencing and annotation.</title>
        <authorList>
            <consortium name="The Broad Institute Genomics Platform"/>
            <consortium name="The Broad Institute Genome Sequencing Center for Infectious Disease"/>
            <person name="Wu L."/>
            <person name="Ma J."/>
        </authorList>
    </citation>
    <scope>NUCLEOTIDE SEQUENCE [LARGE SCALE GENOMIC DNA]</scope>
    <source>
        <strain evidence="3 4">JCM 16013</strain>
    </source>
</reference>
<dbReference type="EMBL" id="BAAAQM010000040">
    <property type="protein sequence ID" value="GAA1988573.1"/>
    <property type="molecule type" value="Genomic_DNA"/>
</dbReference>
<feature type="chain" id="PRO_5046059023" description="Neprosin PEP catalytic domain-containing protein" evidence="1">
    <location>
        <begin position="27"/>
        <end position="284"/>
    </location>
</feature>
<organism evidence="3 4">
    <name type="scientific">Catenulispora subtropica</name>
    <dbReference type="NCBI Taxonomy" id="450798"/>
    <lineage>
        <taxon>Bacteria</taxon>
        <taxon>Bacillati</taxon>
        <taxon>Actinomycetota</taxon>
        <taxon>Actinomycetes</taxon>
        <taxon>Catenulisporales</taxon>
        <taxon>Catenulisporaceae</taxon>
        <taxon>Catenulispora</taxon>
    </lineage>
</organism>